<feature type="region of interest" description="Disordered" evidence="2">
    <location>
        <begin position="32"/>
        <end position="51"/>
    </location>
</feature>
<name>A0ABR9B447_9BACL</name>
<protein>
    <recommendedName>
        <fullName evidence="5">Bacteriophage SP-beta YorD domain-containing protein</fullName>
    </recommendedName>
</protein>
<dbReference type="RefSeq" id="WP_192026982.1">
    <property type="nucleotide sequence ID" value="NZ_JACYTN010000027.1"/>
</dbReference>
<reference evidence="3 4" key="1">
    <citation type="submission" date="2020-09" db="EMBL/GenBank/DDBJ databases">
        <title>Paenibacillus sp. CAU 1523 isolated from sand of Haeundae Beach.</title>
        <authorList>
            <person name="Kim W."/>
        </authorList>
    </citation>
    <scope>NUCLEOTIDE SEQUENCE [LARGE SCALE GENOMIC DNA]</scope>
    <source>
        <strain evidence="3 4">CAU 1523</strain>
    </source>
</reference>
<evidence type="ECO:0000313" key="3">
    <source>
        <dbReference type="EMBL" id="MBD8500753.1"/>
    </source>
</evidence>
<feature type="coiled-coil region" evidence="1">
    <location>
        <begin position="108"/>
        <end position="135"/>
    </location>
</feature>
<dbReference type="Proteomes" id="UP000634529">
    <property type="component" value="Unassembled WGS sequence"/>
</dbReference>
<proteinExistence type="predicted"/>
<comment type="caution">
    <text evidence="3">The sequence shown here is derived from an EMBL/GenBank/DDBJ whole genome shotgun (WGS) entry which is preliminary data.</text>
</comment>
<feature type="compositionally biased region" description="Low complexity" evidence="2">
    <location>
        <begin position="35"/>
        <end position="45"/>
    </location>
</feature>
<evidence type="ECO:0000256" key="1">
    <source>
        <dbReference type="SAM" id="Coils"/>
    </source>
</evidence>
<keyword evidence="4" id="KW-1185">Reference proteome</keyword>
<evidence type="ECO:0000256" key="2">
    <source>
        <dbReference type="SAM" id="MobiDB-lite"/>
    </source>
</evidence>
<sequence length="136" mass="15006">MKEAIKVNLDGFYIEPTLVADSVTGVFPITETAQTGSSSTGTSSTDKPSEPVTVGYMVAVEVPTGLYKPRWSFDLEEWVEGLTQQEIDALHQQQQEPVSSTEMLGRQLVELKLQSMQQKNEIDSLKQQLANSQASK</sequence>
<keyword evidence="1" id="KW-0175">Coiled coil</keyword>
<dbReference type="EMBL" id="JACYTN010000027">
    <property type="protein sequence ID" value="MBD8500753.1"/>
    <property type="molecule type" value="Genomic_DNA"/>
</dbReference>
<organism evidence="3 4">
    <name type="scientific">Paenibacillus arenosi</name>
    <dbReference type="NCBI Taxonomy" id="2774142"/>
    <lineage>
        <taxon>Bacteria</taxon>
        <taxon>Bacillati</taxon>
        <taxon>Bacillota</taxon>
        <taxon>Bacilli</taxon>
        <taxon>Bacillales</taxon>
        <taxon>Paenibacillaceae</taxon>
        <taxon>Paenibacillus</taxon>
    </lineage>
</organism>
<evidence type="ECO:0000313" key="4">
    <source>
        <dbReference type="Proteomes" id="UP000634529"/>
    </source>
</evidence>
<evidence type="ECO:0008006" key="5">
    <source>
        <dbReference type="Google" id="ProtNLM"/>
    </source>
</evidence>
<accession>A0ABR9B447</accession>
<gene>
    <name evidence="3" type="ORF">IFO66_20920</name>
</gene>